<gene>
    <name evidence="2" type="ORF">BECKFM1743A_GA0114220_102953</name>
    <name evidence="3" type="ORF">BECKFM1743B_GA0114221_102573</name>
    <name evidence="1" type="ORF">BECKFM1743C_GA0114222_102817</name>
</gene>
<evidence type="ECO:0000313" key="1">
    <source>
        <dbReference type="EMBL" id="VFJ60834.1"/>
    </source>
</evidence>
<organism evidence="2">
    <name type="scientific">Candidatus Kentrum sp. FM</name>
    <dbReference type="NCBI Taxonomy" id="2126340"/>
    <lineage>
        <taxon>Bacteria</taxon>
        <taxon>Pseudomonadati</taxon>
        <taxon>Pseudomonadota</taxon>
        <taxon>Gammaproteobacteria</taxon>
        <taxon>Candidatus Kentrum</taxon>
    </lineage>
</organism>
<accession>A0A450T5K4</accession>
<dbReference type="EMBL" id="CAADEZ010000295">
    <property type="protein sequence ID" value="VFJ61905.1"/>
    <property type="molecule type" value="Genomic_DNA"/>
</dbReference>
<dbReference type="EMBL" id="CAADFA010000281">
    <property type="protein sequence ID" value="VFJ60834.1"/>
    <property type="molecule type" value="Genomic_DNA"/>
</dbReference>
<evidence type="ECO:0000313" key="2">
    <source>
        <dbReference type="EMBL" id="VFJ61905.1"/>
    </source>
</evidence>
<reference evidence="2" key="1">
    <citation type="submission" date="2019-02" db="EMBL/GenBank/DDBJ databases">
        <authorList>
            <person name="Gruber-Vodicka R. H."/>
            <person name="Seah K. B. B."/>
        </authorList>
    </citation>
    <scope>NUCLEOTIDE SEQUENCE</scope>
    <source>
        <strain evidence="2">BECK_BZ163</strain>
        <strain evidence="3">BECK_BZ164</strain>
        <strain evidence="1">BECK_BZ165</strain>
    </source>
</reference>
<dbReference type="EMBL" id="CAADFL010000257">
    <property type="protein sequence ID" value="VFK12830.1"/>
    <property type="molecule type" value="Genomic_DNA"/>
</dbReference>
<proteinExistence type="predicted"/>
<evidence type="ECO:0000313" key="3">
    <source>
        <dbReference type="EMBL" id="VFK12830.1"/>
    </source>
</evidence>
<name>A0A450T5K4_9GAMM</name>
<protein>
    <submittedName>
        <fullName evidence="2">Uncharacterized protein</fullName>
    </submittedName>
</protein>
<sequence length="120" mass="12446">MSASEIPSFAEAVQNCDEVVPKCPDAVLNCDEAAPKCDEAVLNCDGAVPKCPDAVPKYDEAVPNCDDTVPNLDGKPRDLDGGLLALAEAAPNPTLRHPTGNNLPTLLCLLSGLCVAMTVT</sequence>
<dbReference type="AlphaFoldDB" id="A0A450T5K4"/>